<dbReference type="Proteomes" id="UP000244384">
    <property type="component" value="Chromosome"/>
</dbReference>
<dbReference type="AlphaFoldDB" id="A0A2S0WIK9"/>
<dbReference type="Pfam" id="PF06262">
    <property type="entry name" value="Zincin_1"/>
    <property type="match status" value="1"/>
</dbReference>
<protein>
    <submittedName>
        <fullName evidence="1">Uncharacterized protein</fullName>
    </submittedName>
</protein>
<dbReference type="Gene3D" id="3.30.2010.20">
    <property type="match status" value="1"/>
</dbReference>
<name>A0A2S0WIK9_9ACTN</name>
<dbReference type="KEGG" id="aez:C3E78_02175"/>
<accession>A0A2S0WIK9</accession>
<gene>
    <name evidence="1" type="ORF">C3E78_02175</name>
</gene>
<dbReference type="InterPro" id="IPR010428">
    <property type="entry name" value="Zincin_1"/>
</dbReference>
<dbReference type="InterPro" id="IPR038555">
    <property type="entry name" value="Zincin_1_sf"/>
</dbReference>
<dbReference type="RefSeq" id="WP_108576768.1">
    <property type="nucleotide sequence ID" value="NZ_CP026952.1"/>
</dbReference>
<dbReference type="SUPFAM" id="SSF55486">
    <property type="entry name" value="Metalloproteases ('zincins'), catalytic domain"/>
    <property type="match status" value="1"/>
</dbReference>
<reference evidence="2" key="1">
    <citation type="submission" date="2018-01" db="EMBL/GenBank/DDBJ databases">
        <authorList>
            <person name="Li J."/>
        </authorList>
    </citation>
    <scope>NUCLEOTIDE SEQUENCE [LARGE SCALE GENOMIC DNA]</scope>
    <source>
        <strain evidence="2">592</strain>
    </source>
</reference>
<sequence length="116" mass="12819">MIEVSEDRFAELVEAAFAAVPDELASLLDNVVLFIEDDAPADDPTLLGLYDGIPLTERDSTYAGAMPDRIFVYRNPTLAICDTEEDVVEEVGITVVHEIAHHFGIEDDRLHELGYA</sequence>
<dbReference type="OrthoDB" id="9806895at2"/>
<dbReference type="CDD" id="cd12952">
    <property type="entry name" value="MMP_ACEL2062"/>
    <property type="match status" value="1"/>
</dbReference>
<proteinExistence type="predicted"/>
<accession>A0A5F2EPX0</accession>
<organism evidence="1 2">
    <name type="scientific">Aeromicrobium chenweiae</name>
    <dbReference type="NCBI Taxonomy" id="2079793"/>
    <lineage>
        <taxon>Bacteria</taxon>
        <taxon>Bacillati</taxon>
        <taxon>Actinomycetota</taxon>
        <taxon>Actinomycetes</taxon>
        <taxon>Propionibacteriales</taxon>
        <taxon>Nocardioidaceae</taxon>
        <taxon>Aeromicrobium</taxon>
    </lineage>
</organism>
<evidence type="ECO:0000313" key="1">
    <source>
        <dbReference type="EMBL" id="AWB91122.1"/>
    </source>
</evidence>
<evidence type="ECO:0000313" key="2">
    <source>
        <dbReference type="Proteomes" id="UP000244384"/>
    </source>
</evidence>
<keyword evidence="2" id="KW-1185">Reference proteome</keyword>
<dbReference type="EMBL" id="CP026952">
    <property type="protein sequence ID" value="AWB91122.1"/>
    <property type="molecule type" value="Genomic_DNA"/>
</dbReference>